<comment type="caution">
    <text evidence="2">The sequence shown here is derived from an EMBL/GenBank/DDBJ whole genome shotgun (WGS) entry which is preliminary data.</text>
</comment>
<feature type="domain" description="DUF6924" evidence="1">
    <location>
        <begin position="172"/>
        <end position="314"/>
    </location>
</feature>
<reference evidence="2 3" key="1">
    <citation type="submission" date="2015-10" db="EMBL/GenBank/DDBJ databases">
        <title>Draft genome sequence of Streptomyces griseorubiginosus DSM 40469, type strain for the species Streptomyces griseorubiginosus.</title>
        <authorList>
            <person name="Ruckert C."/>
            <person name="Winkler A."/>
            <person name="Kalinowski J."/>
            <person name="Kampfer P."/>
            <person name="Glaeser S."/>
        </authorList>
    </citation>
    <scope>NUCLEOTIDE SEQUENCE [LARGE SCALE GENOMIC DNA]</scope>
    <source>
        <strain evidence="2 3">DSM 40469</strain>
    </source>
</reference>
<name>A0A124HVR9_9ACTN</name>
<dbReference type="Proteomes" id="UP000054375">
    <property type="component" value="Unassembled WGS sequence"/>
</dbReference>
<gene>
    <name evidence="2" type="ORF">AQJ54_40390</name>
</gene>
<dbReference type="AlphaFoldDB" id="A0A124HVR9"/>
<evidence type="ECO:0000259" key="1">
    <source>
        <dbReference type="Pfam" id="PF21962"/>
    </source>
</evidence>
<accession>A0A124HVR9</accession>
<keyword evidence="3" id="KW-1185">Reference proteome</keyword>
<sequence length="320" mass="33854">MALPAIPRLTPGEVPWVCACYEEGEACWGAQLDTIGDWRHGDVVDLEVDGVRLRMVENPAWAGLRAGNIPALLPVGCPIPPVAVMADVPAVYGEGGPLLVDLKQIPGRGVRVLGDWLRGILAALQGGGLDFDDLVRGMDRYGMYQGDGGQPAFPTPTTAASRAFPALPASEEALLVRTCFEDEDGWRALLDQFGGVDERGRIGAGVEMNSHNMNAFPLRALAVDDWRFQGLCPGQVPALVAPTDSTADEGVESSPLVLLADARTFSEPGGPLTAVDLCDTPGMSTAVPRGAVATMVCDVEINNLDFCDFVAIGDPQVFWG</sequence>
<dbReference type="Pfam" id="PF21962">
    <property type="entry name" value="DUF6924"/>
    <property type="match status" value="2"/>
</dbReference>
<dbReference type="EMBL" id="LMWV01000037">
    <property type="protein sequence ID" value="KUN59311.1"/>
    <property type="molecule type" value="Genomic_DNA"/>
</dbReference>
<evidence type="ECO:0000313" key="3">
    <source>
        <dbReference type="Proteomes" id="UP000054375"/>
    </source>
</evidence>
<protein>
    <recommendedName>
        <fullName evidence="1">DUF6924 domain-containing protein</fullName>
    </recommendedName>
</protein>
<feature type="domain" description="DUF6924" evidence="1">
    <location>
        <begin position="14"/>
        <end position="146"/>
    </location>
</feature>
<dbReference type="RefSeq" id="WP_062246286.1">
    <property type="nucleotide sequence ID" value="NZ_JBPJFL010000003.1"/>
</dbReference>
<evidence type="ECO:0000313" key="2">
    <source>
        <dbReference type="EMBL" id="KUN59311.1"/>
    </source>
</evidence>
<dbReference type="InterPro" id="IPR053832">
    <property type="entry name" value="DUF6924"/>
</dbReference>
<proteinExistence type="predicted"/>
<organism evidence="2 3">
    <name type="scientific">Streptomyces griseorubiginosus</name>
    <dbReference type="NCBI Taxonomy" id="67304"/>
    <lineage>
        <taxon>Bacteria</taxon>
        <taxon>Bacillati</taxon>
        <taxon>Actinomycetota</taxon>
        <taxon>Actinomycetes</taxon>
        <taxon>Kitasatosporales</taxon>
        <taxon>Streptomycetaceae</taxon>
        <taxon>Streptomyces</taxon>
    </lineage>
</organism>